<dbReference type="AlphaFoldDB" id="A0AAV1JEA8"/>
<comment type="caution">
    <text evidence="1">The sequence shown here is derived from an EMBL/GenBank/DDBJ whole genome shotgun (WGS) entry which is preliminary data.</text>
</comment>
<proteinExistence type="predicted"/>
<sequence>MKNTISIAFQNLGIGTQKDDPTNTLLPSPKLKGSVMVSLTLRPLRRLARAGIYTKRLQKASFSSSRAKKVNYAARSSAECTSGSRGPREIQQKAKLTYLKERRVKGKSEDGKGSHILWNSNGDTCYRQRGTDSLNVLGEGARGAPAASDVSIIPGGGRRSYGLGRRRDRDARCRAIDRLADHAHPGEGALRCSK</sequence>
<protein>
    <submittedName>
        <fullName evidence="1">Uncharacterized protein</fullName>
    </submittedName>
</protein>
<name>A0AAV1JEA8_9NEOP</name>
<evidence type="ECO:0000313" key="1">
    <source>
        <dbReference type="EMBL" id="CAK1546825.1"/>
    </source>
</evidence>
<evidence type="ECO:0000313" key="2">
    <source>
        <dbReference type="Proteomes" id="UP001497472"/>
    </source>
</evidence>
<organism evidence="1 2">
    <name type="scientific">Leptosia nina</name>
    <dbReference type="NCBI Taxonomy" id="320188"/>
    <lineage>
        <taxon>Eukaryota</taxon>
        <taxon>Metazoa</taxon>
        <taxon>Ecdysozoa</taxon>
        <taxon>Arthropoda</taxon>
        <taxon>Hexapoda</taxon>
        <taxon>Insecta</taxon>
        <taxon>Pterygota</taxon>
        <taxon>Neoptera</taxon>
        <taxon>Endopterygota</taxon>
        <taxon>Lepidoptera</taxon>
        <taxon>Glossata</taxon>
        <taxon>Ditrysia</taxon>
        <taxon>Papilionoidea</taxon>
        <taxon>Pieridae</taxon>
        <taxon>Pierinae</taxon>
        <taxon>Leptosia</taxon>
    </lineage>
</organism>
<dbReference type="Proteomes" id="UP001497472">
    <property type="component" value="Unassembled WGS sequence"/>
</dbReference>
<dbReference type="EMBL" id="CAVLEF010000008">
    <property type="protein sequence ID" value="CAK1546825.1"/>
    <property type="molecule type" value="Genomic_DNA"/>
</dbReference>
<gene>
    <name evidence="1" type="ORF">LNINA_LOCUS6342</name>
</gene>
<keyword evidence="2" id="KW-1185">Reference proteome</keyword>
<reference evidence="1 2" key="1">
    <citation type="submission" date="2023-11" db="EMBL/GenBank/DDBJ databases">
        <authorList>
            <person name="Okamura Y."/>
        </authorList>
    </citation>
    <scope>NUCLEOTIDE SEQUENCE [LARGE SCALE GENOMIC DNA]</scope>
</reference>
<accession>A0AAV1JEA8</accession>